<evidence type="ECO:0000313" key="3">
    <source>
        <dbReference type="Proteomes" id="UP001198565"/>
    </source>
</evidence>
<dbReference type="Proteomes" id="UP001198565">
    <property type="component" value="Unassembled WGS sequence"/>
</dbReference>
<evidence type="ECO:0000313" key="2">
    <source>
        <dbReference type="EMBL" id="MBY8887503.1"/>
    </source>
</evidence>
<name>A0ABS7QWB0_9ACTN</name>
<comment type="caution">
    <text evidence="2">The sequence shown here is derived from an EMBL/GenBank/DDBJ whole genome shotgun (WGS) entry which is preliminary data.</text>
</comment>
<feature type="signal peptide" evidence="1">
    <location>
        <begin position="1"/>
        <end position="33"/>
    </location>
</feature>
<protein>
    <recommendedName>
        <fullName evidence="4">Secreted protein</fullName>
    </recommendedName>
</protein>
<gene>
    <name evidence="2" type="ORF">K7472_22055</name>
</gene>
<dbReference type="RefSeq" id="WP_222980242.1">
    <property type="nucleotide sequence ID" value="NZ_JAINVZ010000016.1"/>
</dbReference>
<sequence>MRPCTGQPTPWHGRAAVLLVALAAGLTAPAARATEPPETAVRAAPAGSAIAYAPDGAPAHTPAPPLPQCFTAVHGSTAVADCQNPDPDTAHVALHIACRRWWDPATDTVPAAVGPAQTVTLTGRCWKEIRAVWTTVR</sequence>
<keyword evidence="1" id="KW-0732">Signal</keyword>
<evidence type="ECO:0008006" key="4">
    <source>
        <dbReference type="Google" id="ProtNLM"/>
    </source>
</evidence>
<organism evidence="2 3">
    <name type="scientific">Streptantibioticus parmotrematis</name>
    <dbReference type="NCBI Taxonomy" id="2873249"/>
    <lineage>
        <taxon>Bacteria</taxon>
        <taxon>Bacillati</taxon>
        <taxon>Actinomycetota</taxon>
        <taxon>Actinomycetes</taxon>
        <taxon>Kitasatosporales</taxon>
        <taxon>Streptomycetaceae</taxon>
        <taxon>Streptantibioticus</taxon>
    </lineage>
</organism>
<keyword evidence="3" id="KW-1185">Reference proteome</keyword>
<proteinExistence type="predicted"/>
<feature type="chain" id="PRO_5046898788" description="Secreted protein" evidence="1">
    <location>
        <begin position="34"/>
        <end position="137"/>
    </location>
</feature>
<reference evidence="2 3" key="1">
    <citation type="submission" date="2021-08" db="EMBL/GenBank/DDBJ databases">
        <title>Streptomyces sp. PTM05 isolated from lichen.</title>
        <authorList>
            <person name="Somphong A."/>
            <person name="Phongsopitanun W."/>
            <person name="Tanasupawat S."/>
        </authorList>
    </citation>
    <scope>NUCLEOTIDE SEQUENCE [LARGE SCALE GENOMIC DNA]</scope>
    <source>
        <strain evidence="2 3">Ptm05</strain>
    </source>
</reference>
<accession>A0ABS7QWB0</accession>
<dbReference type="EMBL" id="JAINVZ010000016">
    <property type="protein sequence ID" value="MBY8887503.1"/>
    <property type="molecule type" value="Genomic_DNA"/>
</dbReference>
<evidence type="ECO:0000256" key="1">
    <source>
        <dbReference type="SAM" id="SignalP"/>
    </source>
</evidence>